<evidence type="ECO:0000313" key="2">
    <source>
        <dbReference type="Proteomes" id="UP000299102"/>
    </source>
</evidence>
<reference evidence="1 2" key="1">
    <citation type="journal article" date="2019" name="Commun. Biol.">
        <title>The bagworm genome reveals a unique fibroin gene that provides high tensile strength.</title>
        <authorList>
            <person name="Kono N."/>
            <person name="Nakamura H."/>
            <person name="Ohtoshi R."/>
            <person name="Tomita M."/>
            <person name="Numata K."/>
            <person name="Arakawa K."/>
        </authorList>
    </citation>
    <scope>NUCLEOTIDE SEQUENCE [LARGE SCALE GENOMIC DNA]</scope>
</reference>
<evidence type="ECO:0000313" key="1">
    <source>
        <dbReference type="EMBL" id="GBP58028.1"/>
    </source>
</evidence>
<dbReference type="OrthoDB" id="6753017at2759"/>
<dbReference type="EMBL" id="BGZK01000726">
    <property type="protein sequence ID" value="GBP58028.1"/>
    <property type="molecule type" value="Genomic_DNA"/>
</dbReference>
<proteinExistence type="predicted"/>
<accession>A0A4C1X2R8</accession>
<gene>
    <name evidence="1" type="ORF">EVAR_39744_1</name>
</gene>
<evidence type="ECO:0008006" key="3">
    <source>
        <dbReference type="Google" id="ProtNLM"/>
    </source>
</evidence>
<protein>
    <recommendedName>
        <fullName evidence="3">Tesmin/TSO1-like CXC domain-containing protein</fullName>
    </recommendedName>
</protein>
<keyword evidence="2" id="KW-1185">Reference proteome</keyword>
<name>A0A4C1X2R8_EUMVA</name>
<dbReference type="Proteomes" id="UP000299102">
    <property type="component" value="Unassembled WGS sequence"/>
</dbReference>
<sequence length="206" mass="23036">MKVMKMFEKRPDLNNSAEIFQPKNCSPDVIVNAGIHFLLAMYGAPKSEHSIDNYRYCSFAKLTRQSTAVKFSLLPPTSSAAPQYINRVYYQIQTWLGREIEPEQWGRELKNNILQPITTLLPPALDDLLNTIFCNCTKGCGGKCGCKKIGLRCSKVCGHCRGQSCLNAESTNDENDKDVDLNTEINPLDVLSATINEVETVDIDNK</sequence>
<comment type="caution">
    <text evidence="1">The sequence shown here is derived from an EMBL/GenBank/DDBJ whole genome shotgun (WGS) entry which is preliminary data.</text>
</comment>
<dbReference type="AlphaFoldDB" id="A0A4C1X2R8"/>
<organism evidence="1 2">
    <name type="scientific">Eumeta variegata</name>
    <name type="common">Bagworm moth</name>
    <name type="synonym">Eumeta japonica</name>
    <dbReference type="NCBI Taxonomy" id="151549"/>
    <lineage>
        <taxon>Eukaryota</taxon>
        <taxon>Metazoa</taxon>
        <taxon>Ecdysozoa</taxon>
        <taxon>Arthropoda</taxon>
        <taxon>Hexapoda</taxon>
        <taxon>Insecta</taxon>
        <taxon>Pterygota</taxon>
        <taxon>Neoptera</taxon>
        <taxon>Endopterygota</taxon>
        <taxon>Lepidoptera</taxon>
        <taxon>Glossata</taxon>
        <taxon>Ditrysia</taxon>
        <taxon>Tineoidea</taxon>
        <taxon>Psychidae</taxon>
        <taxon>Oiketicinae</taxon>
        <taxon>Eumeta</taxon>
    </lineage>
</organism>